<reference evidence="7 8" key="1">
    <citation type="journal article" date="2021" name="Elife">
        <title>Chloroplast acquisition without the gene transfer in kleptoplastic sea slugs, Plakobranchus ocellatus.</title>
        <authorList>
            <person name="Maeda T."/>
            <person name="Takahashi S."/>
            <person name="Yoshida T."/>
            <person name="Shimamura S."/>
            <person name="Takaki Y."/>
            <person name="Nagai Y."/>
            <person name="Toyoda A."/>
            <person name="Suzuki Y."/>
            <person name="Arimoto A."/>
            <person name="Ishii H."/>
            <person name="Satoh N."/>
            <person name="Nishiyama T."/>
            <person name="Hasebe M."/>
            <person name="Maruyama T."/>
            <person name="Minagawa J."/>
            <person name="Obokata J."/>
            <person name="Shigenobu S."/>
        </authorList>
    </citation>
    <scope>NUCLEOTIDE SEQUENCE [LARGE SCALE GENOMIC DNA]</scope>
</reference>
<feature type="transmembrane region" description="Helical" evidence="5">
    <location>
        <begin position="44"/>
        <end position="68"/>
    </location>
</feature>
<dbReference type="PRINTS" id="PR00237">
    <property type="entry name" value="GPCRRHODOPSN"/>
</dbReference>
<feature type="transmembrane region" description="Helical" evidence="5">
    <location>
        <begin position="325"/>
        <end position="346"/>
    </location>
</feature>
<keyword evidence="4 5" id="KW-0472">Membrane</keyword>
<keyword evidence="7" id="KW-0675">Receptor</keyword>
<dbReference type="SUPFAM" id="SSF81321">
    <property type="entry name" value="Family A G protein-coupled receptor-like"/>
    <property type="match status" value="1"/>
</dbReference>
<feature type="transmembrane region" description="Helical" evidence="5">
    <location>
        <begin position="282"/>
        <end position="305"/>
    </location>
</feature>
<comment type="subcellular location">
    <subcellularLocation>
        <location evidence="1">Membrane</location>
    </subcellularLocation>
</comment>
<name>A0AAV4GTS6_9GAST</name>
<keyword evidence="3 5" id="KW-1133">Transmembrane helix</keyword>
<protein>
    <submittedName>
        <fullName evidence="7">Chemosensory receptor B</fullName>
    </submittedName>
</protein>
<proteinExistence type="predicted"/>
<feature type="transmembrane region" description="Helical" evidence="5">
    <location>
        <begin position="164"/>
        <end position="188"/>
    </location>
</feature>
<dbReference type="Proteomes" id="UP000762676">
    <property type="component" value="Unassembled WGS sequence"/>
</dbReference>
<feature type="transmembrane region" description="Helical" evidence="5">
    <location>
        <begin position="219"/>
        <end position="242"/>
    </location>
</feature>
<feature type="domain" description="G-protein coupled receptors family 1 profile" evidence="6">
    <location>
        <begin position="59"/>
        <end position="345"/>
    </location>
</feature>
<dbReference type="InterPro" id="IPR052954">
    <property type="entry name" value="GPCR-Ligand_Int"/>
</dbReference>
<dbReference type="AlphaFoldDB" id="A0AAV4GTS6"/>
<dbReference type="InterPro" id="IPR000276">
    <property type="entry name" value="GPCR_Rhodpsn"/>
</dbReference>
<comment type="caution">
    <text evidence="7">The sequence shown here is derived from an EMBL/GenBank/DDBJ whole genome shotgun (WGS) entry which is preliminary data.</text>
</comment>
<dbReference type="EMBL" id="BMAT01005179">
    <property type="protein sequence ID" value="GFR88721.1"/>
    <property type="molecule type" value="Genomic_DNA"/>
</dbReference>
<evidence type="ECO:0000256" key="3">
    <source>
        <dbReference type="ARBA" id="ARBA00022989"/>
    </source>
</evidence>
<dbReference type="PROSITE" id="PS50262">
    <property type="entry name" value="G_PROTEIN_RECEP_F1_2"/>
    <property type="match status" value="1"/>
</dbReference>
<dbReference type="PANTHER" id="PTHR46641:SF18">
    <property type="entry name" value="G-PROTEIN COUPLED RECEPTORS FAMILY 1 PROFILE DOMAIN-CONTAINING PROTEIN"/>
    <property type="match status" value="1"/>
</dbReference>
<gene>
    <name evidence="7" type="ORF">ElyMa_002525200</name>
</gene>
<keyword evidence="8" id="KW-1185">Reference proteome</keyword>
<evidence type="ECO:0000256" key="1">
    <source>
        <dbReference type="ARBA" id="ARBA00004370"/>
    </source>
</evidence>
<sequence>MEVLEVSNKERSENLSSVLGGLQEPIATSFYDIPLWLYSLLMEYISYAMIAVSVFGMTSNILIIVIYIKIGFSESINISYCALGLSDALQVTFITWNAICFLPSFTRLNLPFIPGEVVVPTGGASTDIFCQTTAWITAWISVERCLCVVYPFKVKAFVTRRRTLLAIITISFFIIVPLVSLNMVLYVVEFTFDISRNRTILRLFRRNTTIINRVNDSYFIYKALFLNLLPLLVVLVCAVYLASQLKLSAIWRLGHSGITGNGTPLDKDNKTAKRKYNKDMRIAKTVLLIAITYIFLGTLSVQRLMVAMIWSDFRPLSTYGKWYRFTSRLAFLLLQANSSVNFVIYYKMGTKFRQTADQLLCPKKFKKFEQTSRVSPIKPE</sequence>
<dbReference type="GO" id="GO:0004930">
    <property type="term" value="F:G protein-coupled receptor activity"/>
    <property type="evidence" value="ECO:0007669"/>
    <property type="project" value="InterPro"/>
</dbReference>
<dbReference type="PANTHER" id="PTHR46641">
    <property type="entry name" value="FMRFAMIDE RECEPTOR-RELATED"/>
    <property type="match status" value="1"/>
</dbReference>
<dbReference type="Pfam" id="PF00001">
    <property type="entry name" value="7tm_1"/>
    <property type="match status" value="1"/>
</dbReference>
<evidence type="ECO:0000256" key="2">
    <source>
        <dbReference type="ARBA" id="ARBA00022692"/>
    </source>
</evidence>
<dbReference type="Gene3D" id="1.20.1070.10">
    <property type="entry name" value="Rhodopsin 7-helix transmembrane proteins"/>
    <property type="match status" value="1"/>
</dbReference>
<evidence type="ECO:0000259" key="6">
    <source>
        <dbReference type="PROSITE" id="PS50262"/>
    </source>
</evidence>
<dbReference type="InterPro" id="IPR017452">
    <property type="entry name" value="GPCR_Rhodpsn_7TM"/>
</dbReference>
<evidence type="ECO:0000313" key="8">
    <source>
        <dbReference type="Proteomes" id="UP000762676"/>
    </source>
</evidence>
<dbReference type="GO" id="GO:0016020">
    <property type="term" value="C:membrane"/>
    <property type="evidence" value="ECO:0007669"/>
    <property type="project" value="UniProtKB-SubCell"/>
</dbReference>
<keyword evidence="2 5" id="KW-0812">Transmembrane</keyword>
<evidence type="ECO:0000256" key="5">
    <source>
        <dbReference type="SAM" id="Phobius"/>
    </source>
</evidence>
<organism evidence="7 8">
    <name type="scientific">Elysia marginata</name>
    <dbReference type="NCBI Taxonomy" id="1093978"/>
    <lineage>
        <taxon>Eukaryota</taxon>
        <taxon>Metazoa</taxon>
        <taxon>Spiralia</taxon>
        <taxon>Lophotrochozoa</taxon>
        <taxon>Mollusca</taxon>
        <taxon>Gastropoda</taxon>
        <taxon>Heterobranchia</taxon>
        <taxon>Euthyneura</taxon>
        <taxon>Panpulmonata</taxon>
        <taxon>Sacoglossa</taxon>
        <taxon>Placobranchoidea</taxon>
        <taxon>Plakobranchidae</taxon>
        <taxon>Elysia</taxon>
    </lineage>
</organism>
<evidence type="ECO:0000256" key="4">
    <source>
        <dbReference type="ARBA" id="ARBA00023136"/>
    </source>
</evidence>
<evidence type="ECO:0000313" key="7">
    <source>
        <dbReference type="EMBL" id="GFR88721.1"/>
    </source>
</evidence>
<accession>A0AAV4GTS6</accession>